<evidence type="ECO:0000256" key="3">
    <source>
        <dbReference type="ARBA" id="ARBA00022692"/>
    </source>
</evidence>
<reference evidence="8 9" key="1">
    <citation type="submission" date="2015-06" db="EMBL/GenBank/DDBJ databases">
        <title>Prevotella sp. 109, sp. nov., a novel member of the family Prevotellaceae isolated from human faeces.</title>
        <authorList>
            <person name="Shkoporov A.N."/>
            <person name="Chaplin A.V."/>
            <person name="Kafarskaia L.I."/>
            <person name="Efimov B.A."/>
        </authorList>
    </citation>
    <scope>NUCLEOTIDE SEQUENCE [LARGE SCALE GENOMIC DNA]</scope>
    <source>
        <strain evidence="8 9">109</strain>
    </source>
</reference>
<evidence type="ECO:0000256" key="5">
    <source>
        <dbReference type="ARBA" id="ARBA00023136"/>
    </source>
</evidence>
<comment type="subcellular location">
    <subcellularLocation>
        <location evidence="1">Membrane</location>
        <topology evidence="1">Multi-pass membrane protein</topology>
    </subcellularLocation>
</comment>
<evidence type="ECO:0000256" key="6">
    <source>
        <dbReference type="SAM" id="Phobius"/>
    </source>
</evidence>
<keyword evidence="4 6" id="KW-1133">Transmembrane helix</keyword>
<feature type="transmembrane region" description="Helical" evidence="6">
    <location>
        <begin position="12"/>
        <end position="32"/>
    </location>
</feature>
<dbReference type="PANTHER" id="PTHR38459">
    <property type="entry name" value="PROPHAGE BACTOPRENOL-LINKED GLUCOSE TRANSLOCASE HOMOLOG"/>
    <property type="match status" value="1"/>
</dbReference>
<evidence type="ECO:0000313" key="8">
    <source>
        <dbReference type="EMBL" id="KOO68784.1"/>
    </source>
</evidence>
<feature type="transmembrane region" description="Helical" evidence="6">
    <location>
        <begin position="38"/>
        <end position="58"/>
    </location>
</feature>
<dbReference type="AlphaFoldDB" id="A0A8E1QZH6"/>
<dbReference type="InterPro" id="IPR051401">
    <property type="entry name" value="GtrA_CellWall_Glycosyl"/>
</dbReference>
<evidence type="ECO:0000256" key="1">
    <source>
        <dbReference type="ARBA" id="ARBA00004141"/>
    </source>
</evidence>
<proteinExistence type="inferred from homology"/>
<comment type="caution">
    <text evidence="8">The sequence shown here is derived from an EMBL/GenBank/DDBJ whole genome shotgun (WGS) entry which is preliminary data.</text>
</comment>
<evidence type="ECO:0000256" key="2">
    <source>
        <dbReference type="ARBA" id="ARBA00009399"/>
    </source>
</evidence>
<name>A0A8E1QZH6_9BACT</name>
<evidence type="ECO:0000256" key="4">
    <source>
        <dbReference type="ARBA" id="ARBA00022989"/>
    </source>
</evidence>
<dbReference type="OrthoDB" id="1494129at2"/>
<comment type="similarity">
    <text evidence="2">Belongs to the GtrA family.</text>
</comment>
<dbReference type="GO" id="GO:0005886">
    <property type="term" value="C:plasma membrane"/>
    <property type="evidence" value="ECO:0007669"/>
    <property type="project" value="TreeGrafter"/>
</dbReference>
<evidence type="ECO:0000259" key="7">
    <source>
        <dbReference type="Pfam" id="PF04138"/>
    </source>
</evidence>
<dbReference type="RefSeq" id="WP_021853942.1">
    <property type="nucleotide sequence ID" value="NZ_DAWBWQ010000129.1"/>
</dbReference>
<protein>
    <submittedName>
        <fullName evidence="8">Polysaccharide biosynthesis protein GtrA</fullName>
    </submittedName>
</protein>
<gene>
    <name evidence="8" type="ORF">ACU52_06395</name>
</gene>
<dbReference type="InterPro" id="IPR007267">
    <property type="entry name" value="GtrA_DPMS_TM"/>
</dbReference>
<dbReference type="Proteomes" id="UP000036951">
    <property type="component" value="Unassembled WGS sequence"/>
</dbReference>
<organism evidence="8 9">
    <name type="scientific">Xylanibacter rarus</name>
    <dbReference type="NCBI Taxonomy" id="1676614"/>
    <lineage>
        <taxon>Bacteria</taxon>
        <taxon>Pseudomonadati</taxon>
        <taxon>Bacteroidota</taxon>
        <taxon>Bacteroidia</taxon>
        <taxon>Bacteroidales</taxon>
        <taxon>Prevotellaceae</taxon>
        <taxon>Xylanibacter</taxon>
    </lineage>
</organism>
<dbReference type="PANTHER" id="PTHR38459:SF1">
    <property type="entry name" value="PROPHAGE BACTOPRENOL-LINKED GLUCOSE TRANSLOCASE HOMOLOG"/>
    <property type="match status" value="1"/>
</dbReference>
<dbReference type="EMBL" id="LFQU01000009">
    <property type="protein sequence ID" value="KOO68784.1"/>
    <property type="molecule type" value="Genomic_DNA"/>
</dbReference>
<feature type="transmembrane region" description="Helical" evidence="6">
    <location>
        <begin position="104"/>
        <end position="122"/>
    </location>
</feature>
<keyword evidence="3 6" id="KW-0812">Transmembrane</keyword>
<sequence>MLLSRETFFEIIRFGIVGVIATALHYGIYWLLQSVIDVNVAYTIGYFLSFVVNYLLSAKFTFRKKKSVKNGFGFGGAHLFNYFLQIGLLNLFLWLGVSKELAPVPVYCIAIPTNFLIVRFVFRKIG</sequence>
<evidence type="ECO:0000313" key="9">
    <source>
        <dbReference type="Proteomes" id="UP000036951"/>
    </source>
</evidence>
<feature type="transmembrane region" description="Helical" evidence="6">
    <location>
        <begin position="79"/>
        <end position="98"/>
    </location>
</feature>
<keyword evidence="5 6" id="KW-0472">Membrane</keyword>
<dbReference type="GO" id="GO:0000271">
    <property type="term" value="P:polysaccharide biosynthetic process"/>
    <property type="evidence" value="ECO:0007669"/>
    <property type="project" value="InterPro"/>
</dbReference>
<accession>A0A8E1QZH6</accession>
<feature type="domain" description="GtrA/DPMS transmembrane" evidence="7">
    <location>
        <begin position="13"/>
        <end position="121"/>
    </location>
</feature>
<dbReference type="Pfam" id="PF04138">
    <property type="entry name" value="GtrA_DPMS_TM"/>
    <property type="match status" value="1"/>
</dbReference>
<keyword evidence="9" id="KW-1185">Reference proteome</keyword>